<dbReference type="RefSeq" id="WP_036939129.1">
    <property type="nucleotide sequence ID" value="NZ_JQKC01000008.1"/>
</dbReference>
<dbReference type="Proteomes" id="UP000036923">
    <property type="component" value="Unassembled WGS sequence"/>
</dbReference>
<dbReference type="EMBL" id="LGTC01000001">
    <property type="protein sequence ID" value="KNY28075.1"/>
    <property type="molecule type" value="Genomic_DNA"/>
</dbReference>
<dbReference type="Pfam" id="PF12773">
    <property type="entry name" value="DZR"/>
    <property type="match status" value="1"/>
</dbReference>
<evidence type="ECO:0000259" key="2">
    <source>
        <dbReference type="Pfam" id="PF12773"/>
    </source>
</evidence>
<dbReference type="InterPro" id="IPR025874">
    <property type="entry name" value="DZR"/>
</dbReference>
<evidence type="ECO:0000313" key="4">
    <source>
        <dbReference type="Proteomes" id="UP000036923"/>
    </source>
</evidence>
<gene>
    <name evidence="3" type="ORF">Bccel_3346</name>
</gene>
<dbReference type="STRING" id="398512.Bccel_3346"/>
<keyword evidence="1" id="KW-0472">Membrane</keyword>
<comment type="caution">
    <text evidence="3">The sequence shown here is derived from an EMBL/GenBank/DDBJ whole genome shotgun (WGS) entry which is preliminary data.</text>
</comment>
<reference evidence="4" key="1">
    <citation type="submission" date="2015-07" db="EMBL/GenBank/DDBJ databases">
        <title>Near-Complete Genome Sequence of the Cellulolytic Bacterium Bacteroides (Pseudobacteroides) cellulosolvens ATCC 35603.</title>
        <authorList>
            <person name="Dassa B."/>
            <person name="Utturkar S.M."/>
            <person name="Klingeman D.M."/>
            <person name="Hurt R.A."/>
            <person name="Keller M."/>
            <person name="Xu J."/>
            <person name="Reddy Y.H.K."/>
            <person name="Borovok I."/>
            <person name="Grinberg I.R."/>
            <person name="Lamed R."/>
            <person name="Zhivin O."/>
            <person name="Bayer E.A."/>
            <person name="Brown S.D."/>
        </authorList>
    </citation>
    <scope>NUCLEOTIDE SEQUENCE [LARGE SCALE GENOMIC DNA]</scope>
    <source>
        <strain evidence="4">DSM 2933</strain>
    </source>
</reference>
<feature type="transmembrane region" description="Helical" evidence="1">
    <location>
        <begin position="12"/>
        <end position="34"/>
    </location>
</feature>
<dbReference type="OrthoDB" id="9788304at2"/>
<proteinExistence type="predicted"/>
<keyword evidence="4" id="KW-1185">Reference proteome</keyword>
<sequence precursor="true">MYDNIKNDPILKTIVIVALSIVGAWLLITVIGWIMTYSMNNGIFRSSMVVGTGYGLGITGILSLLIKLLLFISVVGVILGVFMFLRHNYSKQITEKLETLKTSDRACISCPNCSTKVSEGFKFCSGCGEKLITECASCGAELKAKWKCCPNCGADKL</sequence>
<feature type="transmembrane region" description="Helical" evidence="1">
    <location>
        <begin position="54"/>
        <end position="85"/>
    </location>
</feature>
<accession>A0A0L6JQU2</accession>
<dbReference type="AlphaFoldDB" id="A0A0L6JQU2"/>
<feature type="domain" description="DZANK-type" evidence="2">
    <location>
        <begin position="110"/>
        <end position="153"/>
    </location>
</feature>
<evidence type="ECO:0000256" key="1">
    <source>
        <dbReference type="SAM" id="Phobius"/>
    </source>
</evidence>
<name>A0A0L6JQU2_9FIRM</name>
<protein>
    <submittedName>
        <fullName evidence="3">Double zinc ribbon</fullName>
    </submittedName>
</protein>
<evidence type="ECO:0000313" key="3">
    <source>
        <dbReference type="EMBL" id="KNY28075.1"/>
    </source>
</evidence>
<organism evidence="3 4">
    <name type="scientific">Pseudobacteroides cellulosolvens ATCC 35603 = DSM 2933</name>
    <dbReference type="NCBI Taxonomy" id="398512"/>
    <lineage>
        <taxon>Bacteria</taxon>
        <taxon>Bacillati</taxon>
        <taxon>Bacillota</taxon>
        <taxon>Clostridia</taxon>
        <taxon>Eubacteriales</taxon>
        <taxon>Oscillospiraceae</taxon>
        <taxon>Pseudobacteroides</taxon>
    </lineage>
</organism>
<keyword evidence="1" id="KW-1133">Transmembrane helix</keyword>
<keyword evidence="1" id="KW-0812">Transmembrane</keyword>